<keyword evidence="3" id="KW-1185">Reference proteome</keyword>
<proteinExistence type="predicted"/>
<feature type="region of interest" description="Disordered" evidence="1">
    <location>
        <begin position="208"/>
        <end position="231"/>
    </location>
</feature>
<feature type="region of interest" description="Disordered" evidence="1">
    <location>
        <begin position="165"/>
        <end position="185"/>
    </location>
</feature>
<sequence>MIVTRLDLSHVEDDVAIRPGAAASQGFTWPPLPPPPRVGITEAQKKQMDNLGRPPIQADIPVRANYLPPPRFSLPPLSIDLEAQVNNITRNVSKRFRQLEPMVTAEVAKAFEEADHRIQELETKSQIDRAQICRLTMENDDFAERLYRVEQFLAVQEGEIAFPGALGAPTGTKPRAQLPKRPAKVQNPKAFGRTANWILFDPKPIGDPSWEEFADMDEEEEPKAQKRRWVK</sequence>
<evidence type="ECO:0000313" key="2">
    <source>
        <dbReference type="EMBL" id="KAK9780810.1"/>
    </source>
</evidence>
<comment type="caution">
    <text evidence="2">The sequence shown here is derived from an EMBL/GenBank/DDBJ whole genome shotgun (WGS) entry which is preliminary data.</text>
</comment>
<dbReference type="Proteomes" id="UP001465668">
    <property type="component" value="Unassembled WGS sequence"/>
</dbReference>
<feature type="compositionally biased region" description="Acidic residues" evidence="1">
    <location>
        <begin position="209"/>
        <end position="221"/>
    </location>
</feature>
<gene>
    <name evidence="2" type="ORF">SCAR479_01996</name>
</gene>
<name>A0ABR2Y402_9PEZI</name>
<accession>A0ABR2Y402</accession>
<reference evidence="2 3" key="1">
    <citation type="submission" date="2024-02" db="EMBL/GenBank/DDBJ databases">
        <title>First draft genome assembly of two strains of Seiridium cardinale.</title>
        <authorList>
            <person name="Emiliani G."/>
            <person name="Scali E."/>
        </authorList>
    </citation>
    <scope>NUCLEOTIDE SEQUENCE [LARGE SCALE GENOMIC DNA]</scope>
    <source>
        <strain evidence="2 3">BM-138-000479</strain>
    </source>
</reference>
<organism evidence="2 3">
    <name type="scientific">Seiridium cardinale</name>
    <dbReference type="NCBI Taxonomy" id="138064"/>
    <lineage>
        <taxon>Eukaryota</taxon>
        <taxon>Fungi</taxon>
        <taxon>Dikarya</taxon>
        <taxon>Ascomycota</taxon>
        <taxon>Pezizomycotina</taxon>
        <taxon>Sordariomycetes</taxon>
        <taxon>Xylariomycetidae</taxon>
        <taxon>Amphisphaeriales</taxon>
        <taxon>Sporocadaceae</taxon>
        <taxon>Seiridium</taxon>
    </lineage>
</organism>
<protein>
    <submittedName>
        <fullName evidence="2">Uncharacterized protein</fullName>
    </submittedName>
</protein>
<evidence type="ECO:0000313" key="3">
    <source>
        <dbReference type="Proteomes" id="UP001465668"/>
    </source>
</evidence>
<dbReference type="EMBL" id="JARVKM010000005">
    <property type="protein sequence ID" value="KAK9780810.1"/>
    <property type="molecule type" value="Genomic_DNA"/>
</dbReference>
<evidence type="ECO:0000256" key="1">
    <source>
        <dbReference type="SAM" id="MobiDB-lite"/>
    </source>
</evidence>